<comment type="caution">
    <text evidence="7">The sequence shown here is derived from an EMBL/GenBank/DDBJ whole genome shotgun (WGS) entry which is preliminary data.</text>
</comment>
<dbReference type="Pfam" id="PF13416">
    <property type="entry name" value="SBP_bac_8"/>
    <property type="match status" value="1"/>
</dbReference>
<keyword evidence="4 5" id="KW-0472">Membrane</keyword>
<evidence type="ECO:0000256" key="4">
    <source>
        <dbReference type="ARBA" id="ARBA00023136"/>
    </source>
</evidence>
<feature type="transmembrane region" description="Helical" evidence="5">
    <location>
        <begin position="719"/>
        <end position="741"/>
    </location>
</feature>
<feature type="transmembrane region" description="Helical" evidence="5">
    <location>
        <begin position="753"/>
        <end position="772"/>
    </location>
</feature>
<accession>A0A1Y1XGK6</accession>
<organism evidence="7 8">
    <name type="scientific">Anaeromyces robustus</name>
    <dbReference type="NCBI Taxonomy" id="1754192"/>
    <lineage>
        <taxon>Eukaryota</taxon>
        <taxon>Fungi</taxon>
        <taxon>Fungi incertae sedis</taxon>
        <taxon>Chytridiomycota</taxon>
        <taxon>Chytridiomycota incertae sedis</taxon>
        <taxon>Neocallimastigomycetes</taxon>
        <taxon>Neocallimastigales</taxon>
        <taxon>Neocallimastigaceae</taxon>
        <taxon>Anaeromyces</taxon>
    </lineage>
</organism>
<feature type="transmembrane region" description="Helical" evidence="5">
    <location>
        <begin position="626"/>
        <end position="643"/>
    </location>
</feature>
<evidence type="ECO:0000256" key="1">
    <source>
        <dbReference type="ARBA" id="ARBA00004141"/>
    </source>
</evidence>
<protein>
    <recommendedName>
        <fullName evidence="6">G-protein coupled receptors family 3 profile domain-containing protein</fullName>
    </recommendedName>
</protein>
<keyword evidence="8" id="KW-1185">Reference proteome</keyword>
<feature type="transmembrane region" description="Helical" evidence="5">
    <location>
        <begin position="778"/>
        <end position="800"/>
    </location>
</feature>
<dbReference type="InterPro" id="IPR017978">
    <property type="entry name" value="GPCR_3_C"/>
</dbReference>
<sequence length="820" mass="96694">MILINHLIKLLIIFINLTFTYATIINGYFYDIFRESEISTKNIIESYFENNKKEFGIKPDINLIVTVSNSTNYEDYIKEVKNEIKQSNYHFFLIDDINLFGDYSYYHDGDIDLINNFDEKEVSALENKKIEIKINSITKNDFYTYTIPLNKYLKYDDEKNHNSGYLNYRIYEDCQLNNNYYAYPFSASYDLLFYNKKLLKQIGVDFNNLENWSDIERIILEYQQKMDNTKYGINMGLDSPRNFMSFLLEYFHIINNENYNECATGYLQSKINSKSNKIKYYDYNKCGLGYDIFYEDNIKKEGNKEHIFRSIKQILNDHIINPNSLSYNESQALENFLNGESIFFKGNYSSFIDIVKRIYLSSNDFTLSSALNSPKNNNTINSILQNINLTTENIFKENDQFGVTIPPNGYSTYSGYVLIGNNHINFTQLYYDITQIIALLTSEKAQMDRSINYNISPAFNYNSIEKEEKESSSPITTTTMCQSIPCHIYKKLKPISLTKTFSNKESATNNNILKNFDGFFRKYYYEGDDILLQNVFLNKMKVLLTIHYFKWNSNIGILSLIFGIIGISYSLTLIYLIFKHRKNLIIKESYPITTIIYTIGMSYYFILIFINIILPLNNWECIIEHYLLLLLKLSFIAYLYKLLDINFKSNQDKLIICGISIPKLLVIIIIFIYIILTIFINILWDIISPRKYMAFIYYNKYNSKFERLPLYYSQYESCFSLITLILLNIPILVDLYMAYTLRKNPNYCHEYKLFLYSVLITYIGLMVGFFVNNFEQDIILLITNNILLIIGISNLTLIVLPKILEVTYGKKNYKEMIKRF</sequence>
<comment type="subcellular location">
    <subcellularLocation>
        <location evidence="1">Membrane</location>
        <topology evidence="1">Multi-pass membrane protein</topology>
    </subcellularLocation>
</comment>
<dbReference type="GO" id="GO:0004930">
    <property type="term" value="F:G protein-coupled receptor activity"/>
    <property type="evidence" value="ECO:0007669"/>
    <property type="project" value="InterPro"/>
</dbReference>
<keyword evidence="2 5" id="KW-0812">Transmembrane</keyword>
<feature type="transmembrane region" description="Helical" evidence="5">
    <location>
        <begin position="7"/>
        <end position="30"/>
    </location>
</feature>
<dbReference type="Gene3D" id="3.40.190.10">
    <property type="entry name" value="Periplasmic binding protein-like II"/>
    <property type="match status" value="1"/>
</dbReference>
<gene>
    <name evidence="7" type="ORF">BCR32DRAFT_266032</name>
</gene>
<feature type="transmembrane region" description="Helical" evidence="5">
    <location>
        <begin position="664"/>
        <end position="684"/>
    </location>
</feature>
<evidence type="ECO:0000313" key="8">
    <source>
        <dbReference type="Proteomes" id="UP000193944"/>
    </source>
</evidence>
<proteinExistence type="predicted"/>
<reference evidence="7 8" key="2">
    <citation type="submission" date="2016-08" db="EMBL/GenBank/DDBJ databases">
        <title>Pervasive Adenine N6-methylation of Active Genes in Fungi.</title>
        <authorList>
            <consortium name="DOE Joint Genome Institute"/>
            <person name="Mondo S.J."/>
            <person name="Dannebaum R.O."/>
            <person name="Kuo R.C."/>
            <person name="Labutti K."/>
            <person name="Haridas S."/>
            <person name="Kuo A."/>
            <person name="Salamov A."/>
            <person name="Ahrendt S.R."/>
            <person name="Lipzen A."/>
            <person name="Sullivan W."/>
            <person name="Andreopoulos W.B."/>
            <person name="Clum A."/>
            <person name="Lindquist E."/>
            <person name="Daum C."/>
            <person name="Ramamoorthy G.K."/>
            <person name="Gryganskyi A."/>
            <person name="Culley D."/>
            <person name="Magnuson J.K."/>
            <person name="James T.Y."/>
            <person name="O'Malley M.A."/>
            <person name="Stajich J.E."/>
            <person name="Spatafora J.W."/>
            <person name="Visel A."/>
            <person name="Grigoriev I.V."/>
        </authorList>
    </citation>
    <scope>NUCLEOTIDE SEQUENCE [LARGE SCALE GENOMIC DNA]</scope>
    <source>
        <strain evidence="7 8">S4</strain>
    </source>
</reference>
<evidence type="ECO:0000313" key="7">
    <source>
        <dbReference type="EMBL" id="ORX84885.1"/>
    </source>
</evidence>
<dbReference type="GO" id="GO:0016020">
    <property type="term" value="C:membrane"/>
    <property type="evidence" value="ECO:0007669"/>
    <property type="project" value="UniProtKB-SubCell"/>
</dbReference>
<dbReference type="AlphaFoldDB" id="A0A1Y1XGK6"/>
<evidence type="ECO:0000256" key="3">
    <source>
        <dbReference type="ARBA" id="ARBA00022989"/>
    </source>
</evidence>
<evidence type="ECO:0000256" key="2">
    <source>
        <dbReference type="ARBA" id="ARBA00022692"/>
    </source>
</evidence>
<dbReference type="SUPFAM" id="SSF53850">
    <property type="entry name" value="Periplasmic binding protein-like II"/>
    <property type="match status" value="1"/>
</dbReference>
<feature type="domain" description="G-protein coupled receptors family 3 profile" evidence="6">
    <location>
        <begin position="550"/>
        <end position="802"/>
    </location>
</feature>
<feature type="transmembrane region" description="Helical" evidence="5">
    <location>
        <begin position="555"/>
        <end position="578"/>
    </location>
</feature>
<dbReference type="OrthoDB" id="10612114at2759"/>
<reference evidence="7 8" key="1">
    <citation type="submission" date="2016-08" db="EMBL/GenBank/DDBJ databases">
        <title>A Parts List for Fungal Cellulosomes Revealed by Comparative Genomics.</title>
        <authorList>
            <consortium name="DOE Joint Genome Institute"/>
            <person name="Haitjema C.H."/>
            <person name="Gilmore S.P."/>
            <person name="Henske J.K."/>
            <person name="Solomon K.V."/>
            <person name="De Groot R."/>
            <person name="Kuo A."/>
            <person name="Mondo S.J."/>
            <person name="Salamov A.A."/>
            <person name="Labutti K."/>
            <person name="Zhao Z."/>
            <person name="Chiniquy J."/>
            <person name="Barry K."/>
            <person name="Brewer H.M."/>
            <person name="Purvine S.O."/>
            <person name="Wright A.T."/>
            <person name="Boxma B."/>
            <person name="Van Alen T."/>
            <person name="Hackstein J.H."/>
            <person name="Baker S.E."/>
            <person name="Grigoriev I.V."/>
            <person name="O'Malley M.A."/>
        </authorList>
    </citation>
    <scope>NUCLEOTIDE SEQUENCE [LARGE SCALE GENOMIC DNA]</scope>
    <source>
        <strain evidence="7 8">S4</strain>
    </source>
</reference>
<dbReference type="InterPro" id="IPR006059">
    <property type="entry name" value="SBP"/>
</dbReference>
<dbReference type="Pfam" id="PF00003">
    <property type="entry name" value="7tm_3"/>
    <property type="match status" value="1"/>
</dbReference>
<dbReference type="Proteomes" id="UP000193944">
    <property type="component" value="Unassembled WGS sequence"/>
</dbReference>
<dbReference type="EMBL" id="MCFG01000044">
    <property type="protein sequence ID" value="ORX84885.1"/>
    <property type="molecule type" value="Genomic_DNA"/>
</dbReference>
<name>A0A1Y1XGK6_9FUNG</name>
<evidence type="ECO:0000259" key="6">
    <source>
        <dbReference type="Pfam" id="PF00003"/>
    </source>
</evidence>
<keyword evidence="3 5" id="KW-1133">Transmembrane helix</keyword>
<feature type="transmembrane region" description="Helical" evidence="5">
    <location>
        <begin position="590"/>
        <end position="614"/>
    </location>
</feature>
<evidence type="ECO:0000256" key="5">
    <source>
        <dbReference type="SAM" id="Phobius"/>
    </source>
</evidence>